<evidence type="ECO:0000259" key="1">
    <source>
        <dbReference type="PROSITE" id="PS51186"/>
    </source>
</evidence>
<feature type="domain" description="N-acetyltransferase" evidence="1">
    <location>
        <begin position="3"/>
        <end position="182"/>
    </location>
</feature>
<dbReference type="EMBL" id="JAGGKC010000020">
    <property type="protein sequence ID" value="MBP1919817.1"/>
    <property type="molecule type" value="Genomic_DNA"/>
</dbReference>
<evidence type="ECO:0000313" key="3">
    <source>
        <dbReference type="Proteomes" id="UP001519271"/>
    </source>
</evidence>
<dbReference type="Gene3D" id="3.40.630.30">
    <property type="match status" value="1"/>
</dbReference>
<dbReference type="InterPro" id="IPR016181">
    <property type="entry name" value="Acyl_CoA_acyltransferase"/>
</dbReference>
<dbReference type="RefSeq" id="WP_209460010.1">
    <property type="nucleotide sequence ID" value="NZ_JAGGKC010000020.1"/>
</dbReference>
<comment type="caution">
    <text evidence="2">The sequence shown here is derived from an EMBL/GenBank/DDBJ whole genome shotgun (WGS) entry which is preliminary data.</text>
</comment>
<sequence>MDFVIRRLGEDTKDDFLRFFDKDAFSDNPEWDGCYCQFYLDEREGLEWNGTAEGNRANAERRILEGSMKGLLAYHEGKPVGWCHVNLKREVAVYRNGAGDKEAIILCYVIAPQMRRKGLATLLLDEAVAMMKEAGAASIEAYPMKNPKVMEHSYHGFLEMYLAKGFKVTGEDEYTHKVVLEL</sequence>
<gene>
    <name evidence="2" type="ORF">J2Z34_002313</name>
</gene>
<dbReference type="PROSITE" id="PS51186">
    <property type="entry name" value="GNAT"/>
    <property type="match status" value="1"/>
</dbReference>
<proteinExistence type="predicted"/>
<dbReference type="Pfam" id="PF00583">
    <property type="entry name" value="Acetyltransf_1"/>
    <property type="match status" value="1"/>
</dbReference>
<dbReference type="CDD" id="cd04301">
    <property type="entry name" value="NAT_SF"/>
    <property type="match status" value="1"/>
</dbReference>
<evidence type="ECO:0000313" key="2">
    <source>
        <dbReference type="EMBL" id="MBP1919817.1"/>
    </source>
</evidence>
<organism evidence="2 3">
    <name type="scientific">Youngiibacter multivorans</name>
    <dbReference type="NCBI Taxonomy" id="937251"/>
    <lineage>
        <taxon>Bacteria</taxon>
        <taxon>Bacillati</taxon>
        <taxon>Bacillota</taxon>
        <taxon>Clostridia</taxon>
        <taxon>Eubacteriales</taxon>
        <taxon>Clostridiaceae</taxon>
        <taxon>Youngiibacter</taxon>
    </lineage>
</organism>
<protein>
    <submittedName>
        <fullName evidence="2">GNAT superfamily N-acetyltransferase</fullName>
    </submittedName>
</protein>
<accession>A0ABS4G5T0</accession>
<dbReference type="Proteomes" id="UP001519271">
    <property type="component" value="Unassembled WGS sequence"/>
</dbReference>
<dbReference type="InterPro" id="IPR000182">
    <property type="entry name" value="GNAT_dom"/>
</dbReference>
<dbReference type="SUPFAM" id="SSF55729">
    <property type="entry name" value="Acyl-CoA N-acyltransferases (Nat)"/>
    <property type="match status" value="1"/>
</dbReference>
<name>A0ABS4G5T0_9CLOT</name>
<reference evidence="2 3" key="1">
    <citation type="submission" date="2021-03" db="EMBL/GenBank/DDBJ databases">
        <title>Genomic Encyclopedia of Type Strains, Phase IV (KMG-IV): sequencing the most valuable type-strain genomes for metagenomic binning, comparative biology and taxonomic classification.</title>
        <authorList>
            <person name="Goeker M."/>
        </authorList>
    </citation>
    <scope>NUCLEOTIDE SEQUENCE [LARGE SCALE GENOMIC DNA]</scope>
    <source>
        <strain evidence="2 3">DSM 6139</strain>
    </source>
</reference>
<keyword evidence="3" id="KW-1185">Reference proteome</keyword>